<dbReference type="Proteomes" id="UP001056855">
    <property type="component" value="Chromosome"/>
</dbReference>
<dbReference type="GeneID" id="73288763"/>
<proteinExistence type="predicted"/>
<dbReference type="AlphaFoldDB" id="A0A9E7NCB4"/>
<feature type="compositionally biased region" description="Low complexity" evidence="1">
    <location>
        <begin position="203"/>
        <end position="216"/>
    </location>
</feature>
<feature type="compositionally biased region" description="Basic and acidic residues" evidence="1">
    <location>
        <begin position="228"/>
        <end position="257"/>
    </location>
</feature>
<dbReference type="RefSeq" id="WP_254158576.1">
    <property type="nucleotide sequence ID" value="NZ_CP100355.1"/>
</dbReference>
<feature type="region of interest" description="Disordered" evidence="1">
    <location>
        <begin position="203"/>
        <end position="332"/>
    </location>
</feature>
<evidence type="ECO:0000313" key="3">
    <source>
        <dbReference type="Proteomes" id="UP001056855"/>
    </source>
</evidence>
<dbReference type="KEGG" id="sawl:NGM29_01915"/>
<name>A0A9E7NCB4_9EURY</name>
<sequence>MPPHSLETFVTRTRLLCEAAPPETLTETTPIVDMLLSALGWDTIQDCRRNVSVAGTTLEYVCSIEATPALFVAVDSASAFPSSDRLSALGTCLAETGVDRAIYTNGREAVLLAGTNSIDTHRCDLRRRETLEPLLEHYQRRALERRLGRHSRAPVARRLAVERTAVRETLVDDLEAVTGSAYTDELEAAVDRLLEHLVGSFSGTATASASGNADDGVPTFEGEGNSEDESKSAEESTRERVQYRDRFLAASDERGDSQSRSSSHGESTDSTHDRPTDSPSDQPTDSSARVDAGTSSDSDEASSVVDGDDDGEDGDSDASDGGSGDGDASDSEDGEYVARFFADHGSIGAIGHGSSTGALVHAAEFLLERGLSGVRVPWPESEPETPDTDGTLDRPVLVGQDGATRLPRSRQLSNGYHLNTAGSPTDHADRVEALGARAGYRVMLTGDWE</sequence>
<evidence type="ECO:0000256" key="1">
    <source>
        <dbReference type="SAM" id="MobiDB-lite"/>
    </source>
</evidence>
<feature type="compositionally biased region" description="Acidic residues" evidence="1">
    <location>
        <begin position="306"/>
        <end position="318"/>
    </location>
</feature>
<accession>A0A9E7NCB4</accession>
<dbReference type="EMBL" id="CP100355">
    <property type="protein sequence ID" value="UTF54067.1"/>
    <property type="molecule type" value="Genomic_DNA"/>
</dbReference>
<feature type="compositionally biased region" description="Basic and acidic residues" evidence="1">
    <location>
        <begin position="266"/>
        <end position="276"/>
    </location>
</feature>
<protein>
    <submittedName>
        <fullName evidence="2">MSCRAMM family adhesin SdrC</fullName>
    </submittedName>
</protein>
<gene>
    <name evidence="2" type="ORF">NGM29_01915</name>
</gene>
<evidence type="ECO:0000313" key="2">
    <source>
        <dbReference type="EMBL" id="UTF54067.1"/>
    </source>
</evidence>
<keyword evidence="3" id="KW-1185">Reference proteome</keyword>
<feature type="compositionally biased region" description="Low complexity" evidence="1">
    <location>
        <begin position="277"/>
        <end position="305"/>
    </location>
</feature>
<reference evidence="2" key="1">
    <citation type="submission" date="2022-06" db="EMBL/GenBank/DDBJ databases">
        <title>Diverse halophilic archaea isolated from saline environments.</title>
        <authorList>
            <person name="Cui H.-L."/>
        </authorList>
    </citation>
    <scope>NUCLEOTIDE SEQUENCE</scope>
    <source>
        <strain evidence="2">WLHS1</strain>
    </source>
</reference>
<organism evidence="2 3">
    <name type="scientific">Natronosalvus rutilus</name>
    <dbReference type="NCBI Taxonomy" id="2953753"/>
    <lineage>
        <taxon>Archaea</taxon>
        <taxon>Methanobacteriati</taxon>
        <taxon>Methanobacteriota</taxon>
        <taxon>Stenosarchaea group</taxon>
        <taxon>Halobacteria</taxon>
        <taxon>Halobacteriales</taxon>
        <taxon>Natrialbaceae</taxon>
        <taxon>Natronosalvus</taxon>
    </lineage>
</organism>